<evidence type="ECO:0000313" key="2">
    <source>
        <dbReference type="Proteomes" id="UP000494205"/>
    </source>
</evidence>
<gene>
    <name evidence="1" type="ORF">LMG27174_07146</name>
</gene>
<reference evidence="1 2" key="1">
    <citation type="submission" date="2020-04" db="EMBL/GenBank/DDBJ databases">
        <authorList>
            <person name="De Canck E."/>
        </authorList>
    </citation>
    <scope>NUCLEOTIDE SEQUENCE [LARGE SCALE GENOMIC DNA]</scope>
    <source>
        <strain evidence="1 2">LMG 27174</strain>
    </source>
</reference>
<name>A0A6J5CU57_9BURK</name>
<dbReference type="AlphaFoldDB" id="A0A6J5CU57"/>
<protein>
    <submittedName>
        <fullName evidence="1">Uncharacterized protein</fullName>
    </submittedName>
</protein>
<evidence type="ECO:0000313" key="1">
    <source>
        <dbReference type="EMBL" id="CAB3744270.1"/>
    </source>
</evidence>
<accession>A0A6J5CU57</accession>
<proteinExistence type="predicted"/>
<dbReference type="EMBL" id="CADIJZ010000069">
    <property type="protein sequence ID" value="CAB3744270.1"/>
    <property type="molecule type" value="Genomic_DNA"/>
</dbReference>
<sequence length="69" mass="8130">MDGSNHILGLDAVDQLIELPYKILGIEIGIFDPEYEISSVEVKRVHSRFTTHHRFFSTMLLFCEWHSYF</sequence>
<organism evidence="1 2">
    <name type="scientific">Paraburkholderia rhynchosiae</name>
    <dbReference type="NCBI Taxonomy" id="487049"/>
    <lineage>
        <taxon>Bacteria</taxon>
        <taxon>Pseudomonadati</taxon>
        <taxon>Pseudomonadota</taxon>
        <taxon>Betaproteobacteria</taxon>
        <taxon>Burkholderiales</taxon>
        <taxon>Burkholderiaceae</taxon>
        <taxon>Paraburkholderia</taxon>
    </lineage>
</organism>
<dbReference type="Proteomes" id="UP000494205">
    <property type="component" value="Unassembled WGS sequence"/>
</dbReference>